<dbReference type="GO" id="GO:0005886">
    <property type="term" value="C:plasma membrane"/>
    <property type="evidence" value="ECO:0007669"/>
    <property type="project" value="TreeGrafter"/>
</dbReference>
<dbReference type="Pfam" id="PF04304">
    <property type="entry name" value="DUF454"/>
    <property type="match status" value="1"/>
</dbReference>
<protein>
    <recommendedName>
        <fullName evidence="4">DUF454 domain-containing protein</fullName>
    </recommendedName>
</protein>
<dbReference type="PANTHER" id="PTHR35813">
    <property type="entry name" value="INNER MEMBRANE PROTEIN YBAN"/>
    <property type="match status" value="1"/>
</dbReference>
<dbReference type="PIRSF" id="PIRSF016789">
    <property type="entry name" value="DUF454"/>
    <property type="match status" value="1"/>
</dbReference>
<gene>
    <name evidence="2" type="ORF">BDE40_3114</name>
</gene>
<proteinExistence type="predicted"/>
<keyword evidence="1" id="KW-0472">Membrane</keyword>
<name>A0A4R7LG15_9RHOB</name>
<evidence type="ECO:0008006" key="4">
    <source>
        <dbReference type="Google" id="ProtNLM"/>
    </source>
</evidence>
<dbReference type="PANTHER" id="PTHR35813:SF1">
    <property type="entry name" value="INNER MEMBRANE PROTEIN YBAN"/>
    <property type="match status" value="1"/>
</dbReference>
<evidence type="ECO:0000256" key="1">
    <source>
        <dbReference type="SAM" id="Phobius"/>
    </source>
</evidence>
<dbReference type="InterPro" id="IPR007401">
    <property type="entry name" value="DUF454"/>
</dbReference>
<dbReference type="AlphaFoldDB" id="A0A4R7LG15"/>
<organism evidence="2 3">
    <name type="scientific">Litoreibacter halocynthiae</name>
    <dbReference type="NCBI Taxonomy" id="1242689"/>
    <lineage>
        <taxon>Bacteria</taxon>
        <taxon>Pseudomonadati</taxon>
        <taxon>Pseudomonadota</taxon>
        <taxon>Alphaproteobacteria</taxon>
        <taxon>Rhodobacterales</taxon>
        <taxon>Roseobacteraceae</taxon>
        <taxon>Litoreibacter</taxon>
    </lineage>
</organism>
<keyword evidence="1" id="KW-0812">Transmembrane</keyword>
<comment type="caution">
    <text evidence="2">The sequence shown here is derived from an EMBL/GenBank/DDBJ whole genome shotgun (WGS) entry which is preliminary data.</text>
</comment>
<feature type="transmembrane region" description="Helical" evidence="1">
    <location>
        <begin position="20"/>
        <end position="53"/>
    </location>
</feature>
<reference evidence="2 3" key="1">
    <citation type="submission" date="2019-03" db="EMBL/GenBank/DDBJ databases">
        <title>Genomic Encyclopedia of Archaeal and Bacterial Type Strains, Phase II (KMG-II): from individual species to whole genera.</title>
        <authorList>
            <person name="Goeker M."/>
        </authorList>
    </citation>
    <scope>NUCLEOTIDE SEQUENCE [LARGE SCALE GENOMIC DNA]</scope>
    <source>
        <strain evidence="2 3">DSM 29467</strain>
    </source>
</reference>
<sequence length="131" mass="13819">MLMKRSSLRSGAGHLVRLVWLGFGLLALGLGIVGVFLPLLPTTPLVLLAAFAFTKGSPRLREMLVGHRIFGPIIADWEANGAIAPRYKIAACTAMAAILCVSVIMDLSATIIAVQAICLGAAAIFVLTRPH</sequence>
<evidence type="ECO:0000313" key="2">
    <source>
        <dbReference type="EMBL" id="TDT74314.1"/>
    </source>
</evidence>
<feature type="transmembrane region" description="Helical" evidence="1">
    <location>
        <begin position="87"/>
        <end position="105"/>
    </location>
</feature>
<dbReference type="Proteomes" id="UP000294563">
    <property type="component" value="Unassembled WGS sequence"/>
</dbReference>
<keyword evidence="1" id="KW-1133">Transmembrane helix</keyword>
<keyword evidence="3" id="KW-1185">Reference proteome</keyword>
<evidence type="ECO:0000313" key="3">
    <source>
        <dbReference type="Proteomes" id="UP000294563"/>
    </source>
</evidence>
<feature type="transmembrane region" description="Helical" evidence="1">
    <location>
        <begin position="111"/>
        <end position="128"/>
    </location>
</feature>
<accession>A0A4R7LG15</accession>
<dbReference type="EMBL" id="SOBH01000003">
    <property type="protein sequence ID" value="TDT74314.1"/>
    <property type="molecule type" value="Genomic_DNA"/>
</dbReference>